<gene>
    <name evidence="4" type="ORF">B0T19DRAFT_420296</name>
</gene>
<organism evidence="4 5">
    <name type="scientific">Cercophora scortea</name>
    <dbReference type="NCBI Taxonomy" id="314031"/>
    <lineage>
        <taxon>Eukaryota</taxon>
        <taxon>Fungi</taxon>
        <taxon>Dikarya</taxon>
        <taxon>Ascomycota</taxon>
        <taxon>Pezizomycotina</taxon>
        <taxon>Sordariomycetes</taxon>
        <taxon>Sordariomycetidae</taxon>
        <taxon>Sordariales</taxon>
        <taxon>Lasiosphaeriaceae</taxon>
        <taxon>Cercophora</taxon>
    </lineage>
</organism>
<comment type="caution">
    <text evidence="4">The sequence shown here is derived from an EMBL/GenBank/DDBJ whole genome shotgun (WGS) entry which is preliminary data.</text>
</comment>
<feature type="transmembrane region" description="Helical" evidence="2">
    <location>
        <begin position="237"/>
        <end position="258"/>
    </location>
</feature>
<reference evidence="4" key="2">
    <citation type="submission" date="2023-06" db="EMBL/GenBank/DDBJ databases">
        <authorList>
            <consortium name="Lawrence Berkeley National Laboratory"/>
            <person name="Haridas S."/>
            <person name="Hensen N."/>
            <person name="Bonometti L."/>
            <person name="Westerberg I."/>
            <person name="Brannstrom I.O."/>
            <person name="Guillou S."/>
            <person name="Cros-Aarteil S."/>
            <person name="Calhoun S."/>
            <person name="Kuo A."/>
            <person name="Mondo S."/>
            <person name="Pangilinan J."/>
            <person name="Riley R."/>
            <person name="Labutti K."/>
            <person name="Andreopoulos B."/>
            <person name="Lipzen A."/>
            <person name="Chen C."/>
            <person name="Yanf M."/>
            <person name="Daum C."/>
            <person name="Ng V."/>
            <person name="Clum A."/>
            <person name="Steindorff A."/>
            <person name="Ohm R."/>
            <person name="Martin F."/>
            <person name="Silar P."/>
            <person name="Natvig D."/>
            <person name="Lalanne C."/>
            <person name="Gautier V."/>
            <person name="Ament-Velasquez S.L."/>
            <person name="Kruys A."/>
            <person name="Hutchinson M.I."/>
            <person name="Powell A.J."/>
            <person name="Barry K."/>
            <person name="Miller A.N."/>
            <person name="Grigoriev I.V."/>
            <person name="Debuchy R."/>
            <person name="Gladieux P."/>
            <person name="Thoren M.H."/>
            <person name="Johannesson H."/>
        </authorList>
    </citation>
    <scope>NUCLEOTIDE SEQUENCE</scope>
    <source>
        <strain evidence="4">SMH4131-1</strain>
    </source>
</reference>
<feature type="transmembrane region" description="Helical" evidence="2">
    <location>
        <begin position="264"/>
        <end position="284"/>
    </location>
</feature>
<evidence type="ECO:0000259" key="3">
    <source>
        <dbReference type="Pfam" id="PF20237"/>
    </source>
</evidence>
<evidence type="ECO:0000313" key="4">
    <source>
        <dbReference type="EMBL" id="KAK3334205.1"/>
    </source>
</evidence>
<evidence type="ECO:0000256" key="1">
    <source>
        <dbReference type="SAM" id="Coils"/>
    </source>
</evidence>
<evidence type="ECO:0000313" key="5">
    <source>
        <dbReference type="Proteomes" id="UP001286456"/>
    </source>
</evidence>
<dbReference type="PANTHER" id="PTHR34502">
    <property type="entry name" value="DUF6594 DOMAIN-CONTAINING PROTEIN-RELATED"/>
    <property type="match status" value="1"/>
</dbReference>
<reference evidence="4" key="1">
    <citation type="journal article" date="2023" name="Mol. Phylogenet. Evol.">
        <title>Genome-scale phylogeny and comparative genomics of the fungal order Sordariales.</title>
        <authorList>
            <person name="Hensen N."/>
            <person name="Bonometti L."/>
            <person name="Westerberg I."/>
            <person name="Brannstrom I.O."/>
            <person name="Guillou S."/>
            <person name="Cros-Aarteil S."/>
            <person name="Calhoun S."/>
            <person name="Haridas S."/>
            <person name="Kuo A."/>
            <person name="Mondo S."/>
            <person name="Pangilinan J."/>
            <person name="Riley R."/>
            <person name="LaButti K."/>
            <person name="Andreopoulos B."/>
            <person name="Lipzen A."/>
            <person name="Chen C."/>
            <person name="Yan M."/>
            <person name="Daum C."/>
            <person name="Ng V."/>
            <person name="Clum A."/>
            <person name="Steindorff A."/>
            <person name="Ohm R.A."/>
            <person name="Martin F."/>
            <person name="Silar P."/>
            <person name="Natvig D.O."/>
            <person name="Lalanne C."/>
            <person name="Gautier V."/>
            <person name="Ament-Velasquez S.L."/>
            <person name="Kruys A."/>
            <person name="Hutchinson M.I."/>
            <person name="Powell A.J."/>
            <person name="Barry K."/>
            <person name="Miller A.N."/>
            <person name="Grigoriev I.V."/>
            <person name="Debuchy R."/>
            <person name="Gladieux P."/>
            <person name="Hiltunen Thoren M."/>
            <person name="Johannesson H."/>
        </authorList>
    </citation>
    <scope>NUCLEOTIDE SEQUENCE</scope>
    <source>
        <strain evidence="4">SMH4131-1</strain>
    </source>
</reference>
<dbReference type="Pfam" id="PF20237">
    <property type="entry name" value="DUF6594"/>
    <property type="match status" value="1"/>
</dbReference>
<keyword evidence="2" id="KW-0472">Membrane</keyword>
<sequence length="285" mass="31490">MNGQRSYVDGYPSLAAFIASDRDGTAIIFKRFNRLAARNLLFLQSEIAELQAQLDAFDTQDSDISNQETMQSLRNWNDYKARASTNPSRMNLVRQIRETLRDYREALLFESTLASIPPPGRKVLKAFRLNFFHGRPGDNGSFPILGGNSSALYDDADDLVALHAGEHRDRMTVFVQDNFSYLFKDRHLNRGLGDSSVLEYASESKIASFISYLSVVLAAMLLFGAILVLYNTKSNNLKLGLIALFTTIFAASVGLLTNAKRSEVFGSTAAYAAVLVVFVSGNLGS</sequence>
<dbReference type="InterPro" id="IPR046529">
    <property type="entry name" value="DUF6594"/>
</dbReference>
<protein>
    <recommendedName>
        <fullName evidence="3">DUF6594 domain-containing protein</fullName>
    </recommendedName>
</protein>
<dbReference type="AlphaFoldDB" id="A0AAE0MJ85"/>
<feature type="transmembrane region" description="Helical" evidence="2">
    <location>
        <begin position="209"/>
        <end position="230"/>
    </location>
</feature>
<evidence type="ECO:0000256" key="2">
    <source>
        <dbReference type="SAM" id="Phobius"/>
    </source>
</evidence>
<feature type="domain" description="DUF6594" evidence="3">
    <location>
        <begin position="11"/>
        <end position="276"/>
    </location>
</feature>
<keyword evidence="1" id="KW-0175">Coiled coil</keyword>
<feature type="coiled-coil region" evidence="1">
    <location>
        <begin position="33"/>
        <end position="60"/>
    </location>
</feature>
<accession>A0AAE0MJ85</accession>
<keyword evidence="2" id="KW-1133">Transmembrane helix</keyword>
<keyword evidence="2" id="KW-0812">Transmembrane</keyword>
<proteinExistence type="predicted"/>
<dbReference type="PANTHER" id="PTHR34502:SF4">
    <property type="entry name" value="DUF6594 DOMAIN-CONTAINING PROTEIN"/>
    <property type="match status" value="1"/>
</dbReference>
<dbReference type="Proteomes" id="UP001286456">
    <property type="component" value="Unassembled WGS sequence"/>
</dbReference>
<dbReference type="EMBL" id="JAUEPO010000002">
    <property type="protein sequence ID" value="KAK3334205.1"/>
    <property type="molecule type" value="Genomic_DNA"/>
</dbReference>
<keyword evidence="5" id="KW-1185">Reference proteome</keyword>
<name>A0AAE0MJ85_9PEZI</name>